<proteinExistence type="predicted"/>
<gene>
    <name evidence="4" type="ORF">N7532_004837</name>
</gene>
<reference evidence="4" key="1">
    <citation type="submission" date="2022-11" db="EMBL/GenBank/DDBJ databases">
        <authorList>
            <person name="Petersen C."/>
        </authorList>
    </citation>
    <scope>NUCLEOTIDE SEQUENCE</scope>
    <source>
        <strain evidence="4">IBT 30761</strain>
    </source>
</reference>
<dbReference type="InterPro" id="IPR036875">
    <property type="entry name" value="Znf_CCHC_sf"/>
</dbReference>
<dbReference type="GeneID" id="81356310"/>
<name>A0A9W9FCR2_9EURO</name>
<evidence type="ECO:0000313" key="4">
    <source>
        <dbReference type="EMBL" id="KAJ5097836.1"/>
    </source>
</evidence>
<dbReference type="OrthoDB" id="4368965at2759"/>
<dbReference type="AlphaFoldDB" id="A0A9W9FCR2"/>
<dbReference type="EMBL" id="JAPQKI010000005">
    <property type="protein sequence ID" value="KAJ5097836.1"/>
    <property type="molecule type" value="Genomic_DNA"/>
</dbReference>
<dbReference type="RefSeq" id="XP_056473490.1">
    <property type="nucleotide sequence ID" value="XM_056617331.1"/>
</dbReference>
<dbReference type="SMART" id="SM00343">
    <property type="entry name" value="ZnF_C2HC"/>
    <property type="match status" value="1"/>
</dbReference>
<feature type="compositionally biased region" description="Basic and acidic residues" evidence="2">
    <location>
        <begin position="343"/>
        <end position="353"/>
    </location>
</feature>
<dbReference type="Gene3D" id="4.10.60.10">
    <property type="entry name" value="Zinc finger, CCHC-type"/>
    <property type="match status" value="1"/>
</dbReference>
<organism evidence="4 5">
    <name type="scientific">Penicillium argentinense</name>
    <dbReference type="NCBI Taxonomy" id="1131581"/>
    <lineage>
        <taxon>Eukaryota</taxon>
        <taxon>Fungi</taxon>
        <taxon>Dikarya</taxon>
        <taxon>Ascomycota</taxon>
        <taxon>Pezizomycotina</taxon>
        <taxon>Eurotiomycetes</taxon>
        <taxon>Eurotiomycetidae</taxon>
        <taxon>Eurotiales</taxon>
        <taxon>Aspergillaceae</taxon>
        <taxon>Penicillium</taxon>
    </lineage>
</organism>
<comment type="caution">
    <text evidence="4">The sequence shown here is derived from an EMBL/GenBank/DDBJ whole genome shotgun (WGS) entry which is preliminary data.</text>
</comment>
<dbReference type="GO" id="GO:0008270">
    <property type="term" value="F:zinc ion binding"/>
    <property type="evidence" value="ECO:0007669"/>
    <property type="project" value="UniProtKB-KW"/>
</dbReference>
<evidence type="ECO:0000259" key="3">
    <source>
        <dbReference type="PROSITE" id="PS50158"/>
    </source>
</evidence>
<reference evidence="4" key="2">
    <citation type="journal article" date="2023" name="IMA Fungus">
        <title>Comparative genomic study of the Penicillium genus elucidates a diverse pangenome and 15 lateral gene transfer events.</title>
        <authorList>
            <person name="Petersen C."/>
            <person name="Sorensen T."/>
            <person name="Nielsen M.R."/>
            <person name="Sondergaard T.E."/>
            <person name="Sorensen J.L."/>
            <person name="Fitzpatrick D.A."/>
            <person name="Frisvad J.C."/>
            <person name="Nielsen K.L."/>
        </authorList>
    </citation>
    <scope>NUCLEOTIDE SEQUENCE</scope>
    <source>
        <strain evidence="4">IBT 30761</strain>
    </source>
</reference>
<dbReference type="Pfam" id="PF00098">
    <property type="entry name" value="zf-CCHC"/>
    <property type="match status" value="1"/>
</dbReference>
<dbReference type="PROSITE" id="PS50158">
    <property type="entry name" value="ZF_CCHC"/>
    <property type="match status" value="1"/>
</dbReference>
<feature type="compositionally biased region" description="Polar residues" evidence="2">
    <location>
        <begin position="7"/>
        <end position="20"/>
    </location>
</feature>
<keyword evidence="1" id="KW-0863">Zinc-finger</keyword>
<accession>A0A9W9FCR2</accession>
<evidence type="ECO:0000313" key="5">
    <source>
        <dbReference type="Proteomes" id="UP001149074"/>
    </source>
</evidence>
<feature type="region of interest" description="Disordered" evidence="2">
    <location>
        <begin position="327"/>
        <end position="353"/>
    </location>
</feature>
<keyword evidence="5" id="KW-1185">Reference proteome</keyword>
<dbReference type="Proteomes" id="UP001149074">
    <property type="component" value="Unassembled WGS sequence"/>
</dbReference>
<dbReference type="InterPro" id="IPR001878">
    <property type="entry name" value="Znf_CCHC"/>
</dbReference>
<feature type="region of interest" description="Disordered" evidence="2">
    <location>
        <begin position="1"/>
        <end position="26"/>
    </location>
</feature>
<feature type="domain" description="CCHC-type" evidence="3">
    <location>
        <begin position="315"/>
        <end position="332"/>
    </location>
</feature>
<dbReference type="SUPFAM" id="SSF57756">
    <property type="entry name" value="Retrovirus zinc finger-like domains"/>
    <property type="match status" value="1"/>
</dbReference>
<sequence>MPADTGSLATSMAASPSPNTGPADEFADLPQDLLAALRRLPPAMAENQARLWQGLQNDPAAQDLQAQAILAIASNATLRGPNQHDGNPSTLVSSKAVELRTKDLLEKIGDVPKYNGQIRNDAAREFLRNCERYFRRYQELLGHEYPDFQKVIFAQGRFKDFAQKRWDGHEQAVEKNLARPVRTWTAFTEWIHTTFGEHLSSERRYKRFVELRQGRFSFMSYFQKVMEAVAALDYAVPEDLIIRQLVLGLSPTLAPKWAEERDKPSGLQATVVRLRELEDGARSRREYEESDLMDLSALTSPPIGRRTAQFRKGPRRCYNCSSTEHIARDCPRQARKPNRSNATKRESENSQAH</sequence>
<protein>
    <recommendedName>
        <fullName evidence="3">CCHC-type domain-containing protein</fullName>
    </recommendedName>
</protein>
<evidence type="ECO:0000256" key="1">
    <source>
        <dbReference type="PROSITE-ProRule" id="PRU00047"/>
    </source>
</evidence>
<keyword evidence="1" id="KW-0862">Zinc</keyword>
<dbReference type="GO" id="GO:0003676">
    <property type="term" value="F:nucleic acid binding"/>
    <property type="evidence" value="ECO:0007669"/>
    <property type="project" value="InterPro"/>
</dbReference>
<keyword evidence="1" id="KW-0479">Metal-binding</keyword>
<evidence type="ECO:0000256" key="2">
    <source>
        <dbReference type="SAM" id="MobiDB-lite"/>
    </source>
</evidence>